<dbReference type="RefSeq" id="WP_285619506.1">
    <property type="nucleotide sequence ID" value="NZ_BSTJ01000002.1"/>
</dbReference>
<dbReference type="GO" id="GO:0046872">
    <property type="term" value="F:metal ion binding"/>
    <property type="evidence" value="ECO:0007669"/>
    <property type="project" value="UniProtKB-KW"/>
</dbReference>
<comment type="cofactor">
    <cofactor evidence="1">
        <name>Zn(2+)</name>
        <dbReference type="ChEBI" id="CHEBI:29105"/>
    </cofactor>
</comment>
<dbReference type="PANTHER" id="PTHR37326">
    <property type="entry name" value="BLL3975 PROTEIN"/>
    <property type="match status" value="1"/>
</dbReference>
<dbReference type="Pfam" id="PF24827">
    <property type="entry name" value="AstE_AspA_cat"/>
    <property type="match status" value="1"/>
</dbReference>
<reference evidence="6" key="1">
    <citation type="submission" date="2023-03" db="EMBL/GenBank/DDBJ databases">
        <title>Actinoallomurus iriomotensis NBRC 103681.</title>
        <authorList>
            <person name="Ichikawa N."/>
            <person name="Sato H."/>
            <person name="Tonouchi N."/>
        </authorList>
    </citation>
    <scope>NUCLEOTIDE SEQUENCE</scope>
    <source>
        <strain evidence="6">NBRC 103681</strain>
    </source>
</reference>
<evidence type="ECO:0000313" key="7">
    <source>
        <dbReference type="Proteomes" id="UP001165135"/>
    </source>
</evidence>
<gene>
    <name evidence="6" type="ORF">Airi01_021680</name>
</gene>
<evidence type="ECO:0000259" key="5">
    <source>
        <dbReference type="Pfam" id="PF24827"/>
    </source>
</evidence>
<dbReference type="GO" id="GO:0016788">
    <property type="term" value="F:hydrolase activity, acting on ester bonds"/>
    <property type="evidence" value="ECO:0007669"/>
    <property type="project" value="InterPro"/>
</dbReference>
<dbReference type="PIRSF" id="PIRSF039012">
    <property type="entry name" value="ASP"/>
    <property type="match status" value="1"/>
</dbReference>
<sequence>MIQVDHLAAGPDLSLEAVRIGAGGGPRVAILGGVHGDEIEGVLAAQRLIAVLGARPVGGTVTVLARANPPALAAGTRLGADSENLARVFPGDARGSLSSRIADTISRELIDECDLLIDLHSAGRRYRMPALCGLPAQGEIGGRPLLDLARVTTFPFLWSHPSIGPGRSVSHAEARGTPWLYFECGGSGSLLEPDIDRYVTSTLRLLTEIGVLGGEPVPPGDRQVVVTDGNGDTDAGIAFRSSGFFVSRVAAGDTVEPGRPLGAVYDQTGAEREIVRAVSAGVVMMLRHDYRVEVGDVAAIVAGTDDRAA</sequence>
<evidence type="ECO:0000256" key="1">
    <source>
        <dbReference type="ARBA" id="ARBA00001947"/>
    </source>
</evidence>
<feature type="domain" description="Succinylglutamate desuccinylase/Aspartoacylase catalytic" evidence="5">
    <location>
        <begin position="25"/>
        <end position="208"/>
    </location>
</feature>
<accession>A0A9W6RDP9</accession>
<evidence type="ECO:0000313" key="6">
    <source>
        <dbReference type="EMBL" id="GLY73901.1"/>
    </source>
</evidence>
<dbReference type="PANTHER" id="PTHR37326:SF1">
    <property type="entry name" value="BLL3975 PROTEIN"/>
    <property type="match status" value="1"/>
</dbReference>
<name>A0A9W6RDP9_9ACTN</name>
<dbReference type="SUPFAM" id="SSF53187">
    <property type="entry name" value="Zn-dependent exopeptidases"/>
    <property type="match status" value="1"/>
</dbReference>
<evidence type="ECO:0000256" key="4">
    <source>
        <dbReference type="ARBA" id="ARBA00022833"/>
    </source>
</evidence>
<dbReference type="CDD" id="cd06230">
    <property type="entry name" value="M14_ASTE_ASPA_like"/>
    <property type="match status" value="1"/>
</dbReference>
<dbReference type="GO" id="GO:0016811">
    <property type="term" value="F:hydrolase activity, acting on carbon-nitrogen (but not peptide) bonds, in linear amides"/>
    <property type="evidence" value="ECO:0007669"/>
    <property type="project" value="InterPro"/>
</dbReference>
<dbReference type="EMBL" id="BSTJ01000002">
    <property type="protein sequence ID" value="GLY73901.1"/>
    <property type="molecule type" value="Genomic_DNA"/>
</dbReference>
<dbReference type="AlphaFoldDB" id="A0A9W6RDP9"/>
<dbReference type="Gene3D" id="3.40.630.10">
    <property type="entry name" value="Zn peptidases"/>
    <property type="match status" value="1"/>
</dbReference>
<organism evidence="6 7">
    <name type="scientific">Actinoallomurus iriomotensis</name>
    <dbReference type="NCBI Taxonomy" id="478107"/>
    <lineage>
        <taxon>Bacteria</taxon>
        <taxon>Bacillati</taxon>
        <taxon>Actinomycetota</taxon>
        <taxon>Actinomycetes</taxon>
        <taxon>Streptosporangiales</taxon>
        <taxon>Thermomonosporaceae</taxon>
        <taxon>Actinoallomurus</taxon>
    </lineage>
</organism>
<keyword evidence="4" id="KW-0862">Zinc</keyword>
<comment type="caution">
    <text evidence="6">The sequence shown here is derived from an EMBL/GenBank/DDBJ whole genome shotgun (WGS) entry which is preliminary data.</text>
</comment>
<dbReference type="InterPro" id="IPR055438">
    <property type="entry name" value="AstE_AspA_cat"/>
</dbReference>
<evidence type="ECO:0000256" key="3">
    <source>
        <dbReference type="ARBA" id="ARBA00022801"/>
    </source>
</evidence>
<protein>
    <submittedName>
        <fullName evidence="6">Succinylglutamate desuccinylase/aspartoacylase</fullName>
    </submittedName>
</protein>
<dbReference type="InterPro" id="IPR053138">
    <property type="entry name" value="N-alpha-Ac-DABA_deacetylase"/>
</dbReference>
<evidence type="ECO:0000256" key="2">
    <source>
        <dbReference type="ARBA" id="ARBA00022723"/>
    </source>
</evidence>
<keyword evidence="3" id="KW-0378">Hydrolase</keyword>
<dbReference type="InterPro" id="IPR043795">
    <property type="entry name" value="N-alpha-Ac-DABA-like"/>
</dbReference>
<proteinExistence type="predicted"/>
<dbReference type="Proteomes" id="UP001165135">
    <property type="component" value="Unassembled WGS sequence"/>
</dbReference>
<keyword evidence="2" id="KW-0479">Metal-binding</keyword>